<evidence type="ECO:0000313" key="1">
    <source>
        <dbReference type="EMBL" id="VDC94244.1"/>
    </source>
</evidence>
<reference evidence="1" key="1">
    <citation type="submission" date="2018-11" db="EMBL/GenBank/DDBJ databases">
        <authorList>
            <consortium name="Genoscope - CEA"/>
            <person name="William W."/>
        </authorList>
    </citation>
    <scope>NUCLEOTIDE SEQUENCE</scope>
</reference>
<proteinExistence type="predicted"/>
<dbReference type="EMBL" id="LR031872">
    <property type="protein sequence ID" value="VDC94244.1"/>
    <property type="molecule type" value="Genomic_DNA"/>
</dbReference>
<dbReference type="AlphaFoldDB" id="A0A3P6B4V0"/>
<protein>
    <submittedName>
        <fullName evidence="1">Uncharacterized protein</fullName>
    </submittedName>
</protein>
<gene>
    <name evidence="1" type="ORF">BOLC3T17586H</name>
</gene>
<name>A0A3P6B4V0_BRAOL</name>
<sequence>MAKIWCVIGMVRILENVALMETKSVRVKGRCQN</sequence>
<organism evidence="1">
    <name type="scientific">Brassica oleracea</name>
    <name type="common">Wild cabbage</name>
    <dbReference type="NCBI Taxonomy" id="3712"/>
    <lineage>
        <taxon>Eukaryota</taxon>
        <taxon>Viridiplantae</taxon>
        <taxon>Streptophyta</taxon>
        <taxon>Embryophyta</taxon>
        <taxon>Tracheophyta</taxon>
        <taxon>Spermatophyta</taxon>
        <taxon>Magnoliopsida</taxon>
        <taxon>eudicotyledons</taxon>
        <taxon>Gunneridae</taxon>
        <taxon>Pentapetalae</taxon>
        <taxon>rosids</taxon>
        <taxon>malvids</taxon>
        <taxon>Brassicales</taxon>
        <taxon>Brassicaceae</taxon>
        <taxon>Brassiceae</taxon>
        <taxon>Brassica</taxon>
    </lineage>
</organism>
<accession>A0A3P6B4V0</accession>